<name>A0A0G4I4S9_9ALVE</name>
<keyword evidence="4" id="KW-0653">Protein transport</keyword>
<evidence type="ECO:0000256" key="4">
    <source>
        <dbReference type="ARBA" id="ARBA00022927"/>
    </source>
</evidence>
<feature type="chain" id="PRO_5005192727" description="Sec-independent protein translocase protein TatA" evidence="9">
    <location>
        <begin position="19"/>
        <end position="181"/>
    </location>
</feature>
<evidence type="ECO:0000256" key="7">
    <source>
        <dbReference type="ARBA" id="ARBA00023136"/>
    </source>
</evidence>
<keyword evidence="9" id="KW-0732">Signal</keyword>
<evidence type="ECO:0000313" key="10">
    <source>
        <dbReference type="EMBL" id="CEM51985.1"/>
    </source>
</evidence>
<keyword evidence="6" id="KW-0811">Translocation</keyword>
<dbReference type="Gene3D" id="1.20.5.3310">
    <property type="match status" value="1"/>
</dbReference>
<dbReference type="EMBL" id="CDMZ01005112">
    <property type="protein sequence ID" value="CEM51985.1"/>
    <property type="molecule type" value="Genomic_DNA"/>
</dbReference>
<evidence type="ECO:0008006" key="11">
    <source>
        <dbReference type="Google" id="ProtNLM"/>
    </source>
</evidence>
<reference evidence="10" key="1">
    <citation type="submission" date="2014-11" db="EMBL/GenBank/DDBJ databases">
        <authorList>
            <person name="Otto D Thomas"/>
            <person name="Naeem Raeece"/>
        </authorList>
    </citation>
    <scope>NUCLEOTIDE SEQUENCE</scope>
</reference>
<feature type="region of interest" description="Disordered" evidence="8">
    <location>
        <begin position="138"/>
        <end position="181"/>
    </location>
</feature>
<evidence type="ECO:0000256" key="2">
    <source>
        <dbReference type="ARBA" id="ARBA00022448"/>
    </source>
</evidence>
<gene>
    <name evidence="10" type="ORF">Cvel_10999</name>
</gene>
<keyword evidence="3" id="KW-0812">Transmembrane</keyword>
<dbReference type="InterPro" id="IPR003369">
    <property type="entry name" value="TatA/B/E"/>
</dbReference>
<dbReference type="PANTHER" id="PTHR33162">
    <property type="entry name" value="SEC-INDEPENDENT PROTEIN TRANSLOCASE PROTEIN TATA, CHLOROPLASTIC"/>
    <property type="match status" value="1"/>
</dbReference>
<evidence type="ECO:0000256" key="3">
    <source>
        <dbReference type="ARBA" id="ARBA00022692"/>
    </source>
</evidence>
<comment type="subcellular location">
    <subcellularLocation>
        <location evidence="1">Membrane</location>
        <topology evidence="1">Single-pass membrane protein</topology>
    </subcellularLocation>
</comment>
<evidence type="ECO:0000256" key="6">
    <source>
        <dbReference type="ARBA" id="ARBA00023010"/>
    </source>
</evidence>
<dbReference type="AlphaFoldDB" id="A0A0G4I4S9"/>
<feature type="compositionally biased region" description="Basic and acidic residues" evidence="8">
    <location>
        <begin position="138"/>
        <end position="153"/>
    </location>
</feature>
<sequence>MALSRVVLLLAHLGVCVAFLPPQSILSRSGSVQTYRRSGQVDLEAPVSWSVRSTPSLGFLRPSLSQRLPVTSLQGFFNLGPQEIIAIAVVAAVVLGPSKLGGFAKDLGKVAAELKEVPKEFQAGVEEGKLLEEQRKAREQQKELMKMKQELELARQGQSLPQNTTAEAVPTPTPADSQQTA</sequence>
<dbReference type="VEuPathDB" id="CryptoDB:Cvel_10999"/>
<accession>A0A0G4I4S9</accession>
<proteinExistence type="predicted"/>
<dbReference type="GO" id="GO:0015031">
    <property type="term" value="P:protein transport"/>
    <property type="evidence" value="ECO:0007669"/>
    <property type="project" value="UniProtKB-KW"/>
</dbReference>
<keyword evidence="2" id="KW-0813">Transport</keyword>
<protein>
    <recommendedName>
        <fullName evidence="11">Sec-independent protein translocase protein TatA</fullName>
    </recommendedName>
</protein>
<evidence type="ECO:0000256" key="8">
    <source>
        <dbReference type="SAM" id="MobiDB-lite"/>
    </source>
</evidence>
<organism evidence="10">
    <name type="scientific">Chromera velia CCMP2878</name>
    <dbReference type="NCBI Taxonomy" id="1169474"/>
    <lineage>
        <taxon>Eukaryota</taxon>
        <taxon>Sar</taxon>
        <taxon>Alveolata</taxon>
        <taxon>Colpodellida</taxon>
        <taxon>Chromeraceae</taxon>
        <taxon>Chromera</taxon>
    </lineage>
</organism>
<dbReference type="PANTHER" id="PTHR33162:SF1">
    <property type="entry name" value="SEC-INDEPENDENT PROTEIN TRANSLOCASE PROTEIN TATA, CHLOROPLASTIC"/>
    <property type="match status" value="1"/>
</dbReference>
<keyword evidence="7" id="KW-0472">Membrane</keyword>
<evidence type="ECO:0000256" key="5">
    <source>
        <dbReference type="ARBA" id="ARBA00022989"/>
    </source>
</evidence>
<evidence type="ECO:0000256" key="1">
    <source>
        <dbReference type="ARBA" id="ARBA00004167"/>
    </source>
</evidence>
<evidence type="ECO:0000256" key="9">
    <source>
        <dbReference type="SAM" id="SignalP"/>
    </source>
</evidence>
<feature type="signal peptide" evidence="9">
    <location>
        <begin position="1"/>
        <end position="18"/>
    </location>
</feature>
<dbReference type="GO" id="GO:0016020">
    <property type="term" value="C:membrane"/>
    <property type="evidence" value="ECO:0007669"/>
    <property type="project" value="UniProtKB-SubCell"/>
</dbReference>
<keyword evidence="5" id="KW-1133">Transmembrane helix</keyword>
<dbReference type="Pfam" id="PF02416">
    <property type="entry name" value="TatA_B_E"/>
    <property type="match status" value="1"/>
</dbReference>